<dbReference type="Proteomes" id="UP001434337">
    <property type="component" value="Chromosome"/>
</dbReference>
<name>A0ABZ3CAA2_9ACTN</name>
<dbReference type="Gene3D" id="2.30.110.10">
    <property type="entry name" value="Electron Transport, Fmn-binding Protein, Chain A"/>
    <property type="match status" value="1"/>
</dbReference>
<dbReference type="SUPFAM" id="SSF50475">
    <property type="entry name" value="FMN-binding split barrel"/>
    <property type="match status" value="1"/>
</dbReference>
<gene>
    <name evidence="1" type="ORF">PCC79_05040</name>
</gene>
<organism evidence="1 2">
    <name type="scientific">Propioniciclava soli</name>
    <dbReference type="NCBI Taxonomy" id="2775081"/>
    <lineage>
        <taxon>Bacteria</taxon>
        <taxon>Bacillati</taxon>
        <taxon>Actinomycetota</taxon>
        <taxon>Actinomycetes</taxon>
        <taxon>Propionibacteriales</taxon>
        <taxon>Propionibacteriaceae</taxon>
        <taxon>Propioniciclava</taxon>
    </lineage>
</organism>
<evidence type="ECO:0000313" key="2">
    <source>
        <dbReference type="Proteomes" id="UP001434337"/>
    </source>
</evidence>
<dbReference type="EMBL" id="CP115965">
    <property type="protein sequence ID" value="WZW99561.1"/>
    <property type="molecule type" value="Genomic_DNA"/>
</dbReference>
<dbReference type="RefSeq" id="WP_232548931.1">
    <property type="nucleotide sequence ID" value="NZ_CP115965.1"/>
</dbReference>
<proteinExistence type="predicted"/>
<accession>A0ABZ3CAA2</accession>
<keyword evidence="2" id="KW-1185">Reference proteome</keyword>
<reference evidence="1 2" key="1">
    <citation type="journal article" date="2023" name="Environ Microbiome">
        <title>A coral-associated actinobacterium mitigates coral bleaching under heat stress.</title>
        <authorList>
            <person name="Li J."/>
            <person name="Zou Y."/>
            <person name="Li Q."/>
            <person name="Zhang J."/>
            <person name="Bourne D.G."/>
            <person name="Lyu Y."/>
            <person name="Liu C."/>
            <person name="Zhang S."/>
        </authorList>
    </citation>
    <scope>NUCLEOTIDE SEQUENCE [LARGE SCALE GENOMIC DNA]</scope>
    <source>
        <strain evidence="1 2">SCSIO 13291</strain>
    </source>
</reference>
<protein>
    <submittedName>
        <fullName evidence="1">Uncharacterized protein</fullName>
    </submittedName>
</protein>
<sequence length="129" mass="13880">MKLSDAARVVITTFDAAGTPTASSEWVVEVDRDVVGFWTPHITPWLARLELTDVVTVQAASGSGQGLREEPVLEGRAQLVTEGDQLAAVRQLTHAKYGFGAQLADIVDRAWEWGSTRTPEGAIVIHVVG</sequence>
<evidence type="ECO:0000313" key="1">
    <source>
        <dbReference type="EMBL" id="WZW99561.1"/>
    </source>
</evidence>
<dbReference type="InterPro" id="IPR012349">
    <property type="entry name" value="Split_barrel_FMN-bd"/>
</dbReference>